<evidence type="ECO:0000313" key="3">
    <source>
        <dbReference type="EMBL" id="MFC6713645.1"/>
    </source>
</evidence>
<reference evidence="4" key="1">
    <citation type="journal article" date="2019" name="Int. J. Syst. Evol. Microbiol.">
        <title>The Global Catalogue of Microorganisms (GCM) 10K type strain sequencing project: providing services to taxonomists for standard genome sequencing and annotation.</title>
        <authorList>
            <consortium name="The Broad Institute Genomics Platform"/>
            <consortium name="The Broad Institute Genome Sequencing Center for Infectious Disease"/>
            <person name="Wu L."/>
            <person name="Ma J."/>
        </authorList>
    </citation>
    <scope>NUCLEOTIDE SEQUENCE [LARGE SCALE GENOMIC DNA]</scope>
    <source>
        <strain evidence="4">NBRC 106593</strain>
    </source>
</reference>
<dbReference type="InterPro" id="IPR017932">
    <property type="entry name" value="GATase_2_dom"/>
</dbReference>
<name>A0ABW2AS34_9MICO</name>
<dbReference type="SUPFAM" id="SSF56235">
    <property type="entry name" value="N-terminal nucleophile aminohydrolases (Ntn hydrolases)"/>
    <property type="match status" value="1"/>
</dbReference>
<dbReference type="RefSeq" id="WP_377821569.1">
    <property type="nucleotide sequence ID" value="NZ_JBHSWJ010000002.1"/>
</dbReference>
<feature type="domain" description="Glutamine amidotransferase type-2" evidence="2">
    <location>
        <begin position="10"/>
        <end position="276"/>
    </location>
</feature>
<dbReference type="Proteomes" id="UP001596356">
    <property type="component" value="Unassembled WGS sequence"/>
</dbReference>
<dbReference type="EMBL" id="JBHSWJ010000002">
    <property type="protein sequence ID" value="MFC6713645.1"/>
    <property type="molecule type" value="Genomic_DNA"/>
</dbReference>
<organism evidence="3 4">
    <name type="scientific">Branchiibius cervicis</name>
    <dbReference type="NCBI Taxonomy" id="908252"/>
    <lineage>
        <taxon>Bacteria</taxon>
        <taxon>Bacillati</taxon>
        <taxon>Actinomycetota</taxon>
        <taxon>Actinomycetes</taxon>
        <taxon>Micrococcales</taxon>
        <taxon>Dermacoccaceae</taxon>
        <taxon>Branchiibius</taxon>
    </lineage>
</organism>
<evidence type="ECO:0000259" key="2">
    <source>
        <dbReference type="PROSITE" id="PS51278"/>
    </source>
</evidence>
<accession>A0ABW2AS34</accession>
<comment type="caution">
    <text evidence="3">The sequence shown here is derived from an EMBL/GenBank/DDBJ whole genome shotgun (WGS) entry which is preliminary data.</text>
</comment>
<proteinExistence type="predicted"/>
<dbReference type="Gene3D" id="3.60.20.10">
    <property type="entry name" value="Glutamine Phosphoribosylpyrophosphate, subunit 1, domain 1"/>
    <property type="match status" value="1"/>
</dbReference>
<keyword evidence="1 3" id="KW-0315">Glutamine amidotransferase</keyword>
<gene>
    <name evidence="3" type="ORF">ACFQBT_07280</name>
</gene>
<dbReference type="PROSITE" id="PS51278">
    <property type="entry name" value="GATASE_TYPE_2"/>
    <property type="match status" value="1"/>
</dbReference>
<dbReference type="Pfam" id="PF13230">
    <property type="entry name" value="GATase_4"/>
    <property type="match status" value="1"/>
</dbReference>
<dbReference type="InterPro" id="IPR026869">
    <property type="entry name" value="EgtC-like"/>
</dbReference>
<dbReference type="InterPro" id="IPR029055">
    <property type="entry name" value="Ntn_hydrolases_N"/>
</dbReference>
<keyword evidence="4" id="KW-1185">Reference proteome</keyword>
<protein>
    <submittedName>
        <fullName evidence="3">Class II glutamine amidotransferase</fullName>
    </submittedName>
</protein>
<evidence type="ECO:0000256" key="1">
    <source>
        <dbReference type="ARBA" id="ARBA00022962"/>
    </source>
</evidence>
<sequence length="276" mass="29904">MPLTTGGLVCRLLAHATPTPLPTREVLGAEPTRRFERMSLLHDDGWGSAWIDAPGGPLHRIRDASPAHTQDRLRHVLETDQATARIVHLRLATDSMAVDPLNAHPFTDGTLALAHNGSIVPTDALRRLLTTDERAALTGTTDSEMYFMLLRRHLSESGDLSDAARRTVRTLRSTYPEASLNAVALTADSLCVIHSSSLARVPWEDFTASGLSAEDMPLDHSEAYFRMSYRAVPGGGWVFTSAGLGSDSWTPLPEDSISTVELASLELSIEDQGLAA</sequence>
<dbReference type="PANTHER" id="PTHR42824:SF1">
    <property type="entry name" value="GLUTAMINE AMIDOTRANSFERASE YAFJ-RELATED"/>
    <property type="match status" value="1"/>
</dbReference>
<dbReference type="PANTHER" id="PTHR42824">
    <property type="entry name" value="GLUTAMINE AMIDOTRANSFERASE"/>
    <property type="match status" value="1"/>
</dbReference>
<evidence type="ECO:0000313" key="4">
    <source>
        <dbReference type="Proteomes" id="UP001596356"/>
    </source>
</evidence>